<dbReference type="PRINTS" id="PR00359">
    <property type="entry name" value="BP450"/>
</dbReference>
<dbReference type="GO" id="GO:0020037">
    <property type="term" value="F:heme binding"/>
    <property type="evidence" value="ECO:0007669"/>
    <property type="project" value="InterPro"/>
</dbReference>
<reference evidence="8 9" key="1">
    <citation type="submission" date="2018-03" db="EMBL/GenBank/DDBJ databases">
        <title>Bioinformatic expansion and discovery of thiopeptide antibiotics.</title>
        <authorList>
            <person name="Schwalen C.J."/>
            <person name="Hudson G.A."/>
            <person name="Mitchell D.A."/>
        </authorList>
    </citation>
    <scope>NUCLEOTIDE SEQUENCE [LARGE SCALE GENOMIC DNA]</scope>
    <source>
        <strain evidence="8 9">ATCC 21389</strain>
    </source>
</reference>
<dbReference type="InterPro" id="IPR017972">
    <property type="entry name" value="Cyt_P450_CS"/>
</dbReference>
<evidence type="ECO:0000256" key="2">
    <source>
        <dbReference type="ARBA" id="ARBA00022617"/>
    </source>
</evidence>
<dbReference type="InterPro" id="IPR002397">
    <property type="entry name" value="Cyt_P450_B"/>
</dbReference>
<dbReference type="AlphaFoldDB" id="A0A2V4NG15"/>
<name>A0A2V4NG15_9ACTN</name>
<dbReference type="OrthoDB" id="5500002at2"/>
<dbReference type="Pfam" id="PF00067">
    <property type="entry name" value="p450"/>
    <property type="match status" value="1"/>
</dbReference>
<evidence type="ECO:0000256" key="1">
    <source>
        <dbReference type="ARBA" id="ARBA00010617"/>
    </source>
</evidence>
<evidence type="ECO:0000256" key="6">
    <source>
        <dbReference type="ARBA" id="ARBA00023033"/>
    </source>
</evidence>
<keyword evidence="6 7" id="KW-0503">Monooxygenase</keyword>
<evidence type="ECO:0000256" key="5">
    <source>
        <dbReference type="ARBA" id="ARBA00023004"/>
    </source>
</evidence>
<keyword evidence="2 7" id="KW-0349">Heme</keyword>
<keyword evidence="5 7" id="KW-0408">Iron</keyword>
<dbReference type="Proteomes" id="UP000248039">
    <property type="component" value="Unassembled WGS sequence"/>
</dbReference>
<evidence type="ECO:0000313" key="9">
    <source>
        <dbReference type="Proteomes" id="UP000248039"/>
    </source>
</evidence>
<comment type="caution">
    <text evidence="8">The sequence shown here is derived from an EMBL/GenBank/DDBJ whole genome shotgun (WGS) entry which is preliminary data.</text>
</comment>
<dbReference type="SUPFAM" id="SSF48264">
    <property type="entry name" value="Cytochrome P450"/>
    <property type="match status" value="1"/>
</dbReference>
<keyword evidence="9" id="KW-1185">Reference proteome</keyword>
<keyword evidence="4 7" id="KW-0560">Oxidoreductase</keyword>
<sequence>MQSTYCPFSLDPTGREVHAQAAQLSELGPAVQVELPGGVLAWSINSTELARQLFTDPRVSKDAYRHWPAWISGEVDQSWPLSMWVSVQSMLTAYGTDHTRLRRLVAKTFTARRTAALRPRIEALAEELLAALAELAPDQPVDLRHAFAFPLPIGVISELLGIPDEVRADLHRVVDTLFRTTVTSEEAQANQVELYGLLAGLVAAKRAEPGDDLASDLIAVRDEDGQTGLTEKELLDTLLLVIGAGHETTVNLLDLAVHALLRDPAQLALVRSGAADWDDVIDETLRVANPVANIPLRYAVEPIEAGGVLIAQGDPILISVAAAGQDRAVHGEQAGQFDVTRPTRAEHLAFGHGVHYCLGRPLAVLEARVALAALFERFPHLRPAVAEEELEPLESFISRGHRSLPVLLGPAAR</sequence>
<dbReference type="PROSITE" id="PS00086">
    <property type="entry name" value="CYTOCHROME_P450"/>
    <property type="match status" value="1"/>
</dbReference>
<gene>
    <name evidence="8" type="ORF">C7C46_08440</name>
</gene>
<evidence type="ECO:0000313" key="8">
    <source>
        <dbReference type="EMBL" id="PYC83765.1"/>
    </source>
</evidence>
<dbReference type="PANTHER" id="PTHR46696">
    <property type="entry name" value="P450, PUTATIVE (EUROFUNG)-RELATED"/>
    <property type="match status" value="1"/>
</dbReference>
<dbReference type="GO" id="GO:0004497">
    <property type="term" value="F:monooxygenase activity"/>
    <property type="evidence" value="ECO:0007669"/>
    <property type="project" value="UniProtKB-KW"/>
</dbReference>
<evidence type="ECO:0000256" key="7">
    <source>
        <dbReference type="RuleBase" id="RU000461"/>
    </source>
</evidence>
<dbReference type="GO" id="GO:0005506">
    <property type="term" value="F:iron ion binding"/>
    <property type="evidence" value="ECO:0007669"/>
    <property type="project" value="InterPro"/>
</dbReference>
<dbReference type="PANTHER" id="PTHR46696:SF1">
    <property type="entry name" value="CYTOCHROME P450 YJIB-RELATED"/>
    <property type="match status" value="1"/>
</dbReference>
<organism evidence="8 9">
    <name type="scientific">Streptomyces tateyamensis</name>
    <dbReference type="NCBI Taxonomy" id="565073"/>
    <lineage>
        <taxon>Bacteria</taxon>
        <taxon>Bacillati</taxon>
        <taxon>Actinomycetota</taxon>
        <taxon>Actinomycetes</taxon>
        <taxon>Kitasatosporales</taxon>
        <taxon>Streptomycetaceae</taxon>
        <taxon>Streptomyces</taxon>
    </lineage>
</organism>
<dbReference type="InterPro" id="IPR036396">
    <property type="entry name" value="Cyt_P450_sf"/>
</dbReference>
<dbReference type="GO" id="GO:0016705">
    <property type="term" value="F:oxidoreductase activity, acting on paired donors, with incorporation or reduction of molecular oxygen"/>
    <property type="evidence" value="ECO:0007669"/>
    <property type="project" value="InterPro"/>
</dbReference>
<dbReference type="InterPro" id="IPR001128">
    <property type="entry name" value="Cyt_P450"/>
</dbReference>
<dbReference type="FunFam" id="1.10.630.10:FF:000018">
    <property type="entry name" value="Cytochrome P450 monooxygenase"/>
    <property type="match status" value="1"/>
</dbReference>
<dbReference type="CDD" id="cd11029">
    <property type="entry name" value="CYP107-like"/>
    <property type="match status" value="1"/>
</dbReference>
<dbReference type="EMBL" id="PYBW01000027">
    <property type="protein sequence ID" value="PYC83765.1"/>
    <property type="molecule type" value="Genomic_DNA"/>
</dbReference>
<comment type="similarity">
    <text evidence="1 7">Belongs to the cytochrome P450 family.</text>
</comment>
<dbReference type="RefSeq" id="WP_110667351.1">
    <property type="nucleotide sequence ID" value="NZ_PYBW01000027.1"/>
</dbReference>
<evidence type="ECO:0000256" key="4">
    <source>
        <dbReference type="ARBA" id="ARBA00023002"/>
    </source>
</evidence>
<keyword evidence="3 7" id="KW-0479">Metal-binding</keyword>
<proteinExistence type="inferred from homology"/>
<accession>A0A2V4NG15</accession>
<dbReference type="Gene3D" id="1.10.630.10">
    <property type="entry name" value="Cytochrome P450"/>
    <property type="match status" value="1"/>
</dbReference>
<protein>
    <submittedName>
        <fullName evidence="8">Cytochrome P450</fullName>
    </submittedName>
</protein>
<evidence type="ECO:0000256" key="3">
    <source>
        <dbReference type="ARBA" id="ARBA00022723"/>
    </source>
</evidence>
<dbReference type="PRINTS" id="PR00385">
    <property type="entry name" value="P450"/>
</dbReference>